<accession>A0ABY2BJE3</accession>
<name>A0ABY2BJE3_9ACTN</name>
<dbReference type="Proteomes" id="UP000295818">
    <property type="component" value="Unassembled WGS sequence"/>
</dbReference>
<keyword evidence="3" id="KW-1185">Reference proteome</keyword>
<reference evidence="2 3" key="1">
    <citation type="journal article" date="2015" name="Stand. Genomic Sci.">
        <title>Genomic Encyclopedia of Bacterial and Archaeal Type Strains, Phase III: the genomes of soil and plant-associated and newly described type strains.</title>
        <authorList>
            <person name="Whitman W.B."/>
            <person name="Woyke T."/>
            <person name="Klenk H.P."/>
            <person name="Zhou Y."/>
            <person name="Lilburn T.G."/>
            <person name="Beck B.J."/>
            <person name="De Vos P."/>
            <person name="Vandamme P."/>
            <person name="Eisen J.A."/>
            <person name="Garrity G."/>
            <person name="Hugenholtz P."/>
            <person name="Kyrpides N.C."/>
        </authorList>
    </citation>
    <scope>NUCLEOTIDE SEQUENCE [LARGE SCALE GENOMIC DNA]</scope>
    <source>
        <strain evidence="2 3">VKM Ac-2538</strain>
    </source>
</reference>
<dbReference type="InterPro" id="IPR032710">
    <property type="entry name" value="NTF2-like_dom_sf"/>
</dbReference>
<feature type="domain" description="SnoaL-like" evidence="1">
    <location>
        <begin position="19"/>
        <end position="113"/>
    </location>
</feature>
<dbReference type="Gene3D" id="3.10.450.50">
    <property type="match status" value="1"/>
</dbReference>
<dbReference type="Pfam" id="PF12680">
    <property type="entry name" value="SnoaL_2"/>
    <property type="match status" value="1"/>
</dbReference>
<dbReference type="RefSeq" id="WP_132190523.1">
    <property type="nucleotide sequence ID" value="NZ_SLWM01000007.1"/>
</dbReference>
<dbReference type="EMBL" id="SLWM01000007">
    <property type="protein sequence ID" value="TCO22000.1"/>
    <property type="molecule type" value="Genomic_DNA"/>
</dbReference>
<evidence type="ECO:0000259" key="1">
    <source>
        <dbReference type="Pfam" id="PF12680"/>
    </source>
</evidence>
<protein>
    <submittedName>
        <fullName evidence="2">SnoaL-like protein</fullName>
    </submittedName>
</protein>
<proteinExistence type="predicted"/>
<evidence type="ECO:0000313" key="3">
    <source>
        <dbReference type="Proteomes" id="UP000295818"/>
    </source>
</evidence>
<organism evidence="2 3">
    <name type="scientific">Kribbella orskensis</name>
    <dbReference type="NCBI Taxonomy" id="2512216"/>
    <lineage>
        <taxon>Bacteria</taxon>
        <taxon>Bacillati</taxon>
        <taxon>Actinomycetota</taxon>
        <taxon>Actinomycetes</taxon>
        <taxon>Propionibacteriales</taxon>
        <taxon>Kribbellaceae</taxon>
        <taxon>Kribbella</taxon>
    </lineage>
</organism>
<evidence type="ECO:0000313" key="2">
    <source>
        <dbReference type="EMBL" id="TCO22000.1"/>
    </source>
</evidence>
<comment type="caution">
    <text evidence="2">The sequence shown here is derived from an EMBL/GenBank/DDBJ whole genome shotgun (WGS) entry which is preliminary data.</text>
</comment>
<dbReference type="SUPFAM" id="SSF54427">
    <property type="entry name" value="NTF2-like"/>
    <property type="match status" value="1"/>
</dbReference>
<gene>
    <name evidence="2" type="ORF">EV644_107325</name>
</gene>
<dbReference type="InterPro" id="IPR037401">
    <property type="entry name" value="SnoaL-like"/>
</dbReference>
<sequence length="130" mass="14652">MSEAATFVENFYDSFTQAVMSEEDPAAVIDQYYVPGIVQIADGVELDREQLIAHLRPIRKNLVRWRYEVHEALRTGDNLAARFTIHAQLRKGDPITTDVYLFGELDPDGRMRRSTQLTRASSSPSSGGHV</sequence>